<dbReference type="Proteomes" id="UP000294588">
    <property type="component" value="Unassembled WGS sequence"/>
</dbReference>
<gene>
    <name evidence="1" type="primary">porU</name>
    <name evidence="1" type="ORF">E0946_01805</name>
</gene>
<name>A0AC61QKK8_9BACT</name>
<comment type="caution">
    <text evidence="1">The sequence shown here is derived from an EMBL/GenBank/DDBJ whole genome shotgun (WGS) entry which is preliminary data.</text>
</comment>
<organism evidence="1 2">
    <name type="scientific">Candidatus Syntrophosphaera thermopropionivorans</name>
    <dbReference type="NCBI Taxonomy" id="2593015"/>
    <lineage>
        <taxon>Bacteria</taxon>
        <taxon>Pseudomonadati</taxon>
        <taxon>Candidatus Cloacimonadota</taxon>
        <taxon>Candidatus Cloacimonadia</taxon>
        <taxon>Candidatus Cloacimonadales</taxon>
        <taxon>Candidatus Cloacimonadaceae</taxon>
        <taxon>Candidatus Syntrophosphaera</taxon>
    </lineage>
</organism>
<evidence type="ECO:0000313" key="2">
    <source>
        <dbReference type="Proteomes" id="UP000294588"/>
    </source>
</evidence>
<evidence type="ECO:0000313" key="1">
    <source>
        <dbReference type="EMBL" id="TDF74185.1"/>
    </source>
</evidence>
<accession>A0AC61QKK8</accession>
<sequence>MKKTTLLILCFLLAVQVANASFRVLETKQEQIIVEYNLGEYSFAKQNDFVYLVTSNMNYSMEPGAPMLAYEETKIAIPPSGSIQVTLLSSRHHSVKLEKRIMPVPEVVMEKDVSSYQYTLNEQLYQLSKSNNPLLNLLNPTTYRGIGFCPLEIHPFSYDGNYNLEITDQAIIKIEILGNTSFRSIMESDDLTDLFLSQIINPEQAKNWQYITPAKVEYAEFSRSDYWWKIETDREGIFKIAPSQLTGFPLSDIDPRSFRLFSNSGVLLPFAINSPGNPFQEIPIQVIGEEDGRYDAQDYILFYGTTRDGVEKNQILQSNKDTYYNPYSGNCVYWLTFGGEFNTDPLRIATLPELQTWNTQTSTFVDNVRLETEKLRRETIGFDWYMTLLAGKVTADYDFTIELPDLSTNDNGILSFSLRQESVNYIATHNISVYVNGNVIPSSANSYIFSWQGLNEYVFQKSVPYFVPGANTIRIRVHRDKTDNIFLDWINVKYTRNIVKYAGKQTIVNQLENEYEVPVRYNVFSSTNFTVYQINSFNEASLVPVKNIAGSYYYIASGNTATKFILTNEEYYLPAKVQFIEPVDLVSNPGQVDNIIITPDEFINQAQTLADKYNLYFNKRSKVVRQSDIFNQFNSGHPDPEAIRLFLSYVFQNYPTPRITSVTLLGLGTIDWRNFSGQAQSKNKMIVYQRDNSTSDDFFVMLTQTYNPELAIGRYPVTNLNEINIMFSNFSSYVENPVGGWWKNSMVFVADDLYNGSEPYYENYHTQQTETLSNTIHPSILIDKIFGWEYEYDEFQNKPKARDDMMAAINEGRLVWLYVGHGGHDQLGAEDYFNGATDMGRFNNPGKLTFFIAASCEVSKFDYWGYESLGQKTVLLNNLGAIASLGATRMSAAGSNVGLTTFILDYLANKRNPLGYSIMAAKTAYTQSTINDALYVLLGDPLLHIVPPVRDSILTIFDPDNYQTKENQGILYARQKVRFTGSFSPSTSNGIAEVKVFNNKLVYNLDPQTIISHRGAPLFVGSSTVNTGFYQSGFIVPDDVTTGNSGLIVSYFWDPNSKQSYTNYYYPLQLSDEAVSANNPDAPHIEIYLDSMDFRPGDIVGTDPILYARISDSNGINVTGSAGHNILLILDNSLQPVSVTNYFRYDTDSFTQGILTYPLSGLSEGVHSLQIIAFDNFNLPAVATTHFQVRKVAELYIERFLIYPNPMKSTTNFTFMLPRDCELTIDIYTISGKKIYSMKTMGRQGFNSIPWDGRDNKGDKLANNTYFVKIRAKDGKEKAEKIEKLVIYH</sequence>
<dbReference type="EMBL" id="SMOG01000002">
    <property type="protein sequence ID" value="TDF74185.1"/>
    <property type="molecule type" value="Genomic_DNA"/>
</dbReference>
<keyword evidence="2" id="KW-1185">Reference proteome</keyword>
<protein>
    <submittedName>
        <fullName evidence="1">Type IX secretion system sortase PorU</fullName>
    </submittedName>
</protein>
<proteinExistence type="predicted"/>
<reference evidence="1" key="1">
    <citation type="submission" date="2019-03" db="EMBL/GenBank/DDBJ databases">
        <title>Candidatus Syntrophosphaera thermopropionivorans: a novel player in syntrophic propionate oxidation during anaerobic digestion.</title>
        <authorList>
            <person name="Dyksma S."/>
        </authorList>
    </citation>
    <scope>NUCLEOTIDE SEQUENCE</scope>
    <source>
        <strain evidence="1">W5</strain>
    </source>
</reference>